<organism evidence="5 6">
    <name type="scientific">Tabrizicola piscis</name>
    <dbReference type="NCBI Taxonomy" id="2494374"/>
    <lineage>
        <taxon>Bacteria</taxon>
        <taxon>Pseudomonadati</taxon>
        <taxon>Pseudomonadota</taxon>
        <taxon>Alphaproteobacteria</taxon>
        <taxon>Rhodobacterales</taxon>
        <taxon>Paracoccaceae</taxon>
        <taxon>Tabrizicola</taxon>
    </lineage>
</organism>
<dbReference type="PANTHER" id="PTHR41251">
    <property type="entry name" value="NON-HOMOLOGOUS END JOINING PROTEIN KU"/>
    <property type="match status" value="1"/>
</dbReference>
<evidence type="ECO:0000256" key="1">
    <source>
        <dbReference type="ARBA" id="ARBA00023125"/>
    </source>
</evidence>
<comment type="similarity">
    <text evidence="2">Belongs to the prokaryotic Ku family.</text>
</comment>
<proteinExistence type="inferred from homology"/>
<dbReference type="CDD" id="cd00789">
    <property type="entry name" value="KU_like"/>
    <property type="match status" value="1"/>
</dbReference>
<dbReference type="SUPFAM" id="SSF100939">
    <property type="entry name" value="SPOC domain-like"/>
    <property type="match status" value="1"/>
</dbReference>
<feature type="domain" description="Ku" evidence="4">
    <location>
        <begin position="55"/>
        <end position="184"/>
    </location>
</feature>
<keyword evidence="2" id="KW-0234">DNA repair</keyword>
<dbReference type="OrthoDB" id="9780854at2"/>
<evidence type="ECO:0000313" key="6">
    <source>
        <dbReference type="Proteomes" id="UP000282002"/>
    </source>
</evidence>
<dbReference type="SMART" id="SM00559">
    <property type="entry name" value="Ku78"/>
    <property type="match status" value="1"/>
</dbReference>
<dbReference type="HAMAP" id="MF_01875">
    <property type="entry name" value="Prokaryotic_Ku"/>
    <property type="match status" value="1"/>
</dbReference>
<evidence type="ECO:0000256" key="3">
    <source>
        <dbReference type="SAM" id="MobiDB-lite"/>
    </source>
</evidence>
<evidence type="ECO:0000256" key="2">
    <source>
        <dbReference type="HAMAP-Rule" id="MF_01875"/>
    </source>
</evidence>
<dbReference type="RefSeq" id="WP_125324320.1">
    <property type="nucleotide sequence ID" value="NZ_CP034328.1"/>
</dbReference>
<comment type="subunit">
    <text evidence="2">Homodimer. Interacts with LigD.</text>
</comment>
<dbReference type="NCBIfam" id="TIGR02772">
    <property type="entry name" value="Ku_bact"/>
    <property type="match status" value="1"/>
</dbReference>
<dbReference type="GO" id="GO:0006303">
    <property type="term" value="P:double-strand break repair via nonhomologous end joining"/>
    <property type="evidence" value="ECO:0007669"/>
    <property type="project" value="UniProtKB-UniRule"/>
</dbReference>
<sequence length="269" mass="30774">MPRQSFWKGYLKLSLVTCQVAMQPAISDSARVKFHTINQKTGNRVQRRYVDAETGKPVKDEDQARGYPRGEDDHVVLEEEELDAVALDSTRTIDILEFVPSERIGWIWFDRPHFLLPDDGVAEEAFSVIREAMRSTGTVGIARLVLYRRERAVMLAPRGKGIILWTLRYGDEVRDAKTYFDGTGDEKPDARALKLVKQLIERRTAEWTPKMAEDPVQDRLLELIESKQSGRKRPRKVQAKEPQQSGKVISIIDALKRSIDAEKGTSRKR</sequence>
<keyword evidence="6" id="KW-1185">Reference proteome</keyword>
<feature type="region of interest" description="Disordered" evidence="3">
    <location>
        <begin position="225"/>
        <end position="245"/>
    </location>
</feature>
<evidence type="ECO:0000313" key="5">
    <source>
        <dbReference type="EMBL" id="AZL58119.1"/>
    </source>
</evidence>
<dbReference type="PIRSF" id="PIRSF006493">
    <property type="entry name" value="Prok_Ku"/>
    <property type="match status" value="1"/>
</dbReference>
<keyword evidence="2" id="KW-0233">DNA recombination</keyword>
<dbReference type="Gene3D" id="2.40.290.10">
    <property type="match status" value="1"/>
</dbReference>
<protein>
    <recommendedName>
        <fullName evidence="2">Non-homologous end joining protein Ku</fullName>
    </recommendedName>
</protein>
<gene>
    <name evidence="2" type="primary">ku</name>
    <name evidence="5" type="ORF">EI545_04255</name>
</gene>
<dbReference type="Proteomes" id="UP000282002">
    <property type="component" value="Chromosome"/>
</dbReference>
<accession>A0A3S8U3L5</accession>
<dbReference type="KEGG" id="taw:EI545_04255"/>
<dbReference type="GO" id="GO:0003690">
    <property type="term" value="F:double-stranded DNA binding"/>
    <property type="evidence" value="ECO:0007669"/>
    <property type="project" value="UniProtKB-UniRule"/>
</dbReference>
<dbReference type="GO" id="GO:0006310">
    <property type="term" value="P:DNA recombination"/>
    <property type="evidence" value="ECO:0007669"/>
    <property type="project" value="UniProtKB-KW"/>
</dbReference>
<evidence type="ECO:0000259" key="4">
    <source>
        <dbReference type="SMART" id="SM00559"/>
    </source>
</evidence>
<dbReference type="InterPro" id="IPR009187">
    <property type="entry name" value="Prok_Ku"/>
</dbReference>
<comment type="function">
    <text evidence="2">With LigD forms a non-homologous end joining (NHEJ) DNA repair enzyme, which repairs dsDNA breaks with reduced fidelity. Binds linear dsDNA with 5'- and 3'- overhangs but not closed circular dsDNA nor ssDNA. Recruits and stimulates the ligase activity of LigD.</text>
</comment>
<reference evidence="5 6" key="1">
    <citation type="submission" date="2018-12" db="EMBL/GenBank/DDBJ databases">
        <title>Complete genome sequencing of Tabrizicola sp. K13M18.</title>
        <authorList>
            <person name="Bae J.-W."/>
        </authorList>
    </citation>
    <scope>NUCLEOTIDE SEQUENCE [LARGE SCALE GENOMIC DNA]</scope>
    <source>
        <strain evidence="5 6">K13M18</strain>
    </source>
</reference>
<dbReference type="InterPro" id="IPR016194">
    <property type="entry name" value="SPOC-like_C_dom_sf"/>
</dbReference>
<name>A0A3S8U3L5_9RHOB</name>
<dbReference type="Pfam" id="PF02735">
    <property type="entry name" value="Ku"/>
    <property type="match status" value="1"/>
</dbReference>
<dbReference type="InterPro" id="IPR006164">
    <property type="entry name" value="DNA_bd_Ku70/Ku80"/>
</dbReference>
<keyword evidence="1 2" id="KW-0238">DNA-binding</keyword>
<keyword evidence="2" id="KW-0227">DNA damage</keyword>
<dbReference type="AlphaFoldDB" id="A0A3S8U3L5"/>
<dbReference type="EMBL" id="CP034328">
    <property type="protein sequence ID" value="AZL58119.1"/>
    <property type="molecule type" value="Genomic_DNA"/>
</dbReference>
<dbReference type="PANTHER" id="PTHR41251:SF1">
    <property type="entry name" value="NON-HOMOLOGOUS END JOINING PROTEIN KU"/>
    <property type="match status" value="1"/>
</dbReference>